<dbReference type="WBParaSite" id="Hba_06326">
    <property type="protein sequence ID" value="Hba_06326"/>
    <property type="gene ID" value="Hba_06326"/>
</dbReference>
<dbReference type="PROSITE" id="PS50103">
    <property type="entry name" value="ZF_C3H1"/>
    <property type="match status" value="4"/>
</dbReference>
<evidence type="ECO:0000256" key="7">
    <source>
        <dbReference type="PROSITE-ProRule" id="PRU00723"/>
    </source>
</evidence>
<feature type="zinc finger region" description="C3H1-type" evidence="7">
    <location>
        <begin position="36"/>
        <end position="63"/>
    </location>
</feature>
<evidence type="ECO:0000256" key="4">
    <source>
        <dbReference type="ARBA" id="ARBA00022737"/>
    </source>
</evidence>
<evidence type="ECO:0000259" key="8">
    <source>
        <dbReference type="PROSITE" id="PS50103"/>
    </source>
</evidence>
<evidence type="ECO:0000313" key="10">
    <source>
        <dbReference type="WBParaSite" id="Hba_06326"/>
    </source>
</evidence>
<feature type="zinc finger region" description="C3H1-type" evidence="7">
    <location>
        <begin position="8"/>
        <end position="35"/>
    </location>
</feature>
<evidence type="ECO:0000256" key="5">
    <source>
        <dbReference type="ARBA" id="ARBA00022771"/>
    </source>
</evidence>
<comment type="catalytic activity">
    <reaction evidence="1">
        <text>S-ubiquitinyl-[E2 ubiquitin-conjugating enzyme]-L-cysteine + [acceptor protein]-L-lysine = [E2 ubiquitin-conjugating enzyme]-L-cysteine + N(6)-ubiquitinyl-[acceptor protein]-L-lysine.</text>
        <dbReference type="EC" id="2.3.2.27"/>
    </reaction>
</comment>
<dbReference type="Proteomes" id="UP000095283">
    <property type="component" value="Unplaced"/>
</dbReference>
<keyword evidence="5 7" id="KW-0863">Zinc-finger</keyword>
<feature type="domain" description="C3H1-type" evidence="8">
    <location>
        <begin position="36"/>
        <end position="63"/>
    </location>
</feature>
<dbReference type="AlphaFoldDB" id="A0A1I7WMF5"/>
<reference evidence="10" key="1">
    <citation type="submission" date="2016-11" db="UniProtKB">
        <authorList>
            <consortium name="WormBaseParasite"/>
        </authorList>
    </citation>
    <scope>IDENTIFICATION</scope>
</reference>
<dbReference type="InterPro" id="IPR036855">
    <property type="entry name" value="Znf_CCCH_sf"/>
</dbReference>
<dbReference type="Gene3D" id="2.30.30.1190">
    <property type="match status" value="1"/>
</dbReference>
<dbReference type="SMART" id="SM00356">
    <property type="entry name" value="ZnF_C3H1"/>
    <property type="match status" value="4"/>
</dbReference>
<dbReference type="SUPFAM" id="SSF90229">
    <property type="entry name" value="CCCH zinc finger"/>
    <property type="match status" value="2"/>
</dbReference>
<dbReference type="Pfam" id="PF18044">
    <property type="entry name" value="zf-CCCH_4"/>
    <property type="match status" value="1"/>
</dbReference>
<evidence type="ECO:0000256" key="1">
    <source>
        <dbReference type="ARBA" id="ARBA00000900"/>
    </source>
</evidence>
<dbReference type="InterPro" id="IPR045072">
    <property type="entry name" value="MKRN-like"/>
</dbReference>
<feature type="domain" description="C3H1-type" evidence="8">
    <location>
        <begin position="145"/>
        <end position="171"/>
    </location>
</feature>
<feature type="zinc finger region" description="C3H1-type" evidence="7">
    <location>
        <begin position="145"/>
        <end position="171"/>
    </location>
</feature>
<dbReference type="GO" id="GO:0061630">
    <property type="term" value="F:ubiquitin protein ligase activity"/>
    <property type="evidence" value="ECO:0007669"/>
    <property type="project" value="UniProtKB-EC"/>
</dbReference>
<name>A0A1I7WMF5_HETBA</name>
<feature type="zinc finger region" description="C3H1-type" evidence="7">
    <location>
        <begin position="258"/>
        <end position="289"/>
    </location>
</feature>
<dbReference type="GO" id="GO:0008270">
    <property type="term" value="F:zinc ion binding"/>
    <property type="evidence" value="ECO:0007669"/>
    <property type="project" value="UniProtKB-KW"/>
</dbReference>
<feature type="domain" description="C3H1-type" evidence="8">
    <location>
        <begin position="8"/>
        <end position="35"/>
    </location>
</feature>
<dbReference type="PANTHER" id="PTHR11224">
    <property type="entry name" value="MAKORIN-RELATED"/>
    <property type="match status" value="1"/>
</dbReference>
<dbReference type="Pfam" id="PF14608">
    <property type="entry name" value="zf-CCCH_2"/>
    <property type="match status" value="3"/>
</dbReference>
<evidence type="ECO:0000256" key="3">
    <source>
        <dbReference type="ARBA" id="ARBA00022723"/>
    </source>
</evidence>
<accession>A0A1I7WMF5</accession>
<organism evidence="9 10">
    <name type="scientific">Heterorhabditis bacteriophora</name>
    <name type="common">Entomopathogenic nematode worm</name>
    <dbReference type="NCBI Taxonomy" id="37862"/>
    <lineage>
        <taxon>Eukaryota</taxon>
        <taxon>Metazoa</taxon>
        <taxon>Ecdysozoa</taxon>
        <taxon>Nematoda</taxon>
        <taxon>Chromadorea</taxon>
        <taxon>Rhabditida</taxon>
        <taxon>Rhabditina</taxon>
        <taxon>Rhabditomorpha</taxon>
        <taxon>Strongyloidea</taxon>
        <taxon>Heterorhabditidae</taxon>
        <taxon>Heterorhabditis</taxon>
    </lineage>
</organism>
<dbReference type="GO" id="GO:0000209">
    <property type="term" value="P:protein polyubiquitination"/>
    <property type="evidence" value="ECO:0007669"/>
    <property type="project" value="InterPro"/>
</dbReference>
<dbReference type="Gene3D" id="3.30.1370.210">
    <property type="match status" value="1"/>
</dbReference>
<dbReference type="InterPro" id="IPR000571">
    <property type="entry name" value="Znf_CCCH"/>
</dbReference>
<feature type="domain" description="C3H1-type" evidence="8">
    <location>
        <begin position="258"/>
        <end position="289"/>
    </location>
</feature>
<keyword evidence="4" id="KW-0677">Repeat</keyword>
<dbReference type="PANTHER" id="PTHR11224:SF10">
    <property type="entry name" value="IP09428P-RELATED"/>
    <property type="match status" value="1"/>
</dbReference>
<evidence type="ECO:0000256" key="2">
    <source>
        <dbReference type="ARBA" id="ARBA00012483"/>
    </source>
</evidence>
<evidence type="ECO:0000313" key="9">
    <source>
        <dbReference type="Proteomes" id="UP000095283"/>
    </source>
</evidence>
<proteinExistence type="predicted"/>
<keyword evidence="6 7" id="KW-0862">Zinc</keyword>
<keyword evidence="9" id="KW-1185">Reference proteome</keyword>
<protein>
    <recommendedName>
        <fullName evidence="2">RING-type E3 ubiquitin transferase</fullName>
        <ecNumber evidence="2">2.3.2.27</ecNumber>
    </recommendedName>
</protein>
<sequence>MTSASSSDPSQLLCRYYASGCCRMGEQCHFSHDRSSRSDDICRYYQSGRCAYGTVCRYDHVRPKNDNGKRTTAKKGFSIPKSSQLPKPGLNIEAAEFIPSWKKNSSRRYFTYITGNDMPIYTFYFYIHLGGSYAVVAGAVESDPLNRISLCPYYEMGDCSDPNCRFIHGFTCEMNAWLSMNQRWRKLLQKQEVLISVVESVTLVFHYYNVVKFRTRCSPMYYLIYQECRQHSDFVIPSNFWVEDGIEKQTLIEAYRRNTAEKQCKYYKTGLTGEQCPFGNKCFYKHQLPDGTIDPGEAPHARRRPQLSDFLSVDESLIESDDDGSLIHRLYGVLNFMDA</sequence>
<dbReference type="EC" id="2.3.2.27" evidence="2"/>
<dbReference type="InterPro" id="IPR041367">
    <property type="entry name" value="Znf-CCCH_4"/>
</dbReference>
<evidence type="ECO:0000256" key="6">
    <source>
        <dbReference type="ARBA" id="ARBA00022833"/>
    </source>
</evidence>
<keyword evidence="3 7" id="KW-0479">Metal-binding</keyword>